<name>A0A6J7JIG3_9ZZZZ</name>
<dbReference type="InterPro" id="IPR006132">
    <property type="entry name" value="Asp/Orn_carbamoyltranf_P-bd"/>
</dbReference>
<organism evidence="11">
    <name type="scientific">freshwater metagenome</name>
    <dbReference type="NCBI Taxonomy" id="449393"/>
    <lineage>
        <taxon>unclassified sequences</taxon>
        <taxon>metagenomes</taxon>
        <taxon>ecological metagenomes</taxon>
    </lineage>
</organism>
<dbReference type="HAMAP" id="MF_00001">
    <property type="entry name" value="Asp_carb_tr"/>
    <property type="match status" value="1"/>
</dbReference>
<dbReference type="PANTHER" id="PTHR45753:SF6">
    <property type="entry name" value="ASPARTATE CARBAMOYLTRANSFERASE"/>
    <property type="match status" value="1"/>
</dbReference>
<evidence type="ECO:0000256" key="4">
    <source>
        <dbReference type="ARBA" id="ARBA00022679"/>
    </source>
</evidence>
<dbReference type="EC" id="2.1.3.2" evidence="3"/>
<dbReference type="Pfam" id="PF00185">
    <property type="entry name" value="OTCace"/>
    <property type="match status" value="1"/>
</dbReference>
<dbReference type="AlphaFoldDB" id="A0A6J7JIG3"/>
<sequence>MKHLLSIEDLDRAGIERLCDRAASFAEVADRPIKKVPALRGRTVLNLFYESSTRTRSSFELAAKRLSADVVNFAASGSSVEKGESLRDTVQTLAAHRPHAIVVRTPWAGASKLITQWTDAAIVNAGDGQHEHPTQALLDIYTLRSRLGSLDGLNVWVVGDVRHSRVARSLVLGLQTMGAQVTVAGPPTLVPAEIAVLGCDVRYTLDDLPQADVVYALRMQNERMKQAYVPSIREYAAEYQISSRRLGARQLLMHPGPVNRGVELAGDVVDGPQSLILDQVRAGVLVRMAVLYEVLASGGGPSSPPDGPPDGPERRRRRPSGGRDPFNNPELHPA</sequence>
<accession>A0A6J7JIG3</accession>
<comment type="pathway">
    <text evidence="1">Pyrimidine metabolism; UMP biosynthesis via de novo pathway; (S)-dihydroorotate from bicarbonate: step 2/3.</text>
</comment>
<evidence type="ECO:0000259" key="9">
    <source>
        <dbReference type="Pfam" id="PF00185"/>
    </source>
</evidence>
<feature type="region of interest" description="Disordered" evidence="8">
    <location>
        <begin position="297"/>
        <end position="334"/>
    </location>
</feature>
<dbReference type="GO" id="GO:0016597">
    <property type="term" value="F:amino acid binding"/>
    <property type="evidence" value="ECO:0007669"/>
    <property type="project" value="InterPro"/>
</dbReference>
<dbReference type="Gene3D" id="3.40.50.1370">
    <property type="entry name" value="Aspartate/ornithine carbamoyltransferase"/>
    <property type="match status" value="2"/>
</dbReference>
<dbReference type="PRINTS" id="PR00100">
    <property type="entry name" value="AOTCASE"/>
</dbReference>
<dbReference type="InterPro" id="IPR036901">
    <property type="entry name" value="Asp/Orn_carbamoylTrfase_sf"/>
</dbReference>
<feature type="domain" description="Aspartate/ornithine carbamoyltransferase Asp/Orn-binding" evidence="9">
    <location>
        <begin position="151"/>
        <end position="292"/>
    </location>
</feature>
<dbReference type="PROSITE" id="PS00097">
    <property type="entry name" value="CARBAMOYLTRANSFERASE"/>
    <property type="match status" value="1"/>
</dbReference>
<dbReference type="PRINTS" id="PR00101">
    <property type="entry name" value="ATCASE"/>
</dbReference>
<evidence type="ECO:0000256" key="8">
    <source>
        <dbReference type="SAM" id="MobiDB-lite"/>
    </source>
</evidence>
<protein>
    <recommendedName>
        <fullName evidence="3">aspartate carbamoyltransferase</fullName>
        <ecNumber evidence="3">2.1.3.2</ecNumber>
    </recommendedName>
</protein>
<dbReference type="PANTHER" id="PTHR45753">
    <property type="entry name" value="ORNITHINE CARBAMOYLTRANSFERASE, MITOCHONDRIAL"/>
    <property type="match status" value="1"/>
</dbReference>
<feature type="domain" description="Aspartate/ornithine carbamoyltransferase carbamoyl-P binding" evidence="10">
    <location>
        <begin position="2"/>
        <end position="144"/>
    </location>
</feature>
<keyword evidence="5" id="KW-0665">Pyrimidine biosynthesis</keyword>
<dbReference type="EMBL" id="CAFBMK010000263">
    <property type="protein sequence ID" value="CAB4943195.1"/>
    <property type="molecule type" value="Genomic_DNA"/>
</dbReference>
<dbReference type="UniPathway" id="UPA00070">
    <property type="reaction ID" value="UER00116"/>
</dbReference>
<dbReference type="GO" id="GO:0006207">
    <property type="term" value="P:'de novo' pyrimidine nucleobase biosynthetic process"/>
    <property type="evidence" value="ECO:0007669"/>
    <property type="project" value="InterPro"/>
</dbReference>
<comment type="catalytic activity">
    <reaction evidence="7">
        <text>carbamoyl phosphate + L-aspartate = N-carbamoyl-L-aspartate + phosphate + H(+)</text>
        <dbReference type="Rhea" id="RHEA:20013"/>
        <dbReference type="ChEBI" id="CHEBI:15378"/>
        <dbReference type="ChEBI" id="CHEBI:29991"/>
        <dbReference type="ChEBI" id="CHEBI:32814"/>
        <dbReference type="ChEBI" id="CHEBI:43474"/>
        <dbReference type="ChEBI" id="CHEBI:58228"/>
        <dbReference type="EC" id="2.1.3.2"/>
    </reaction>
</comment>
<dbReference type="InterPro" id="IPR006130">
    <property type="entry name" value="Asp/Orn_carbamoylTrfase"/>
</dbReference>
<reference evidence="11" key="1">
    <citation type="submission" date="2020-05" db="EMBL/GenBank/DDBJ databases">
        <authorList>
            <person name="Chiriac C."/>
            <person name="Salcher M."/>
            <person name="Ghai R."/>
            <person name="Kavagutti S V."/>
        </authorList>
    </citation>
    <scope>NUCLEOTIDE SEQUENCE</scope>
</reference>
<dbReference type="GO" id="GO:0044205">
    <property type="term" value="P:'de novo' UMP biosynthetic process"/>
    <property type="evidence" value="ECO:0007669"/>
    <property type="project" value="UniProtKB-UniPathway"/>
</dbReference>
<evidence type="ECO:0000256" key="2">
    <source>
        <dbReference type="ARBA" id="ARBA00008896"/>
    </source>
</evidence>
<evidence type="ECO:0000259" key="10">
    <source>
        <dbReference type="Pfam" id="PF02729"/>
    </source>
</evidence>
<gene>
    <name evidence="11" type="ORF">UFOPK3564_03071</name>
</gene>
<dbReference type="GO" id="GO:0006520">
    <property type="term" value="P:amino acid metabolic process"/>
    <property type="evidence" value="ECO:0007669"/>
    <property type="project" value="InterPro"/>
</dbReference>
<dbReference type="Pfam" id="PF02729">
    <property type="entry name" value="OTCace_N"/>
    <property type="match status" value="1"/>
</dbReference>
<evidence type="ECO:0000256" key="6">
    <source>
        <dbReference type="ARBA" id="ARBA00043884"/>
    </source>
</evidence>
<dbReference type="InterPro" id="IPR002082">
    <property type="entry name" value="Asp_carbamoyltransf"/>
</dbReference>
<dbReference type="GO" id="GO:0004070">
    <property type="term" value="F:aspartate carbamoyltransferase activity"/>
    <property type="evidence" value="ECO:0007669"/>
    <property type="project" value="UniProtKB-EC"/>
</dbReference>
<comment type="function">
    <text evidence="6">Catalyzes the condensation of carbamoyl phosphate and aspartate to form carbamoyl aspartate and inorganic phosphate, the committed step in the de novo pyrimidine nucleotide biosynthesis pathway.</text>
</comment>
<keyword evidence="4" id="KW-0808">Transferase</keyword>
<evidence type="ECO:0000313" key="11">
    <source>
        <dbReference type="EMBL" id="CAB4943195.1"/>
    </source>
</evidence>
<comment type="similarity">
    <text evidence="2">Belongs to the aspartate/ornithine carbamoyltransferase superfamily. ATCase family.</text>
</comment>
<evidence type="ECO:0000256" key="5">
    <source>
        <dbReference type="ARBA" id="ARBA00022975"/>
    </source>
</evidence>
<dbReference type="NCBIfam" id="NF002032">
    <property type="entry name" value="PRK00856.1"/>
    <property type="match status" value="1"/>
</dbReference>
<dbReference type="InterPro" id="IPR006131">
    <property type="entry name" value="Asp_carbamoyltransf_Asp/Orn-bd"/>
</dbReference>
<evidence type="ECO:0000256" key="1">
    <source>
        <dbReference type="ARBA" id="ARBA00004852"/>
    </source>
</evidence>
<dbReference type="GO" id="GO:0005829">
    <property type="term" value="C:cytosol"/>
    <property type="evidence" value="ECO:0007669"/>
    <property type="project" value="TreeGrafter"/>
</dbReference>
<dbReference type="NCBIfam" id="TIGR00670">
    <property type="entry name" value="asp_carb_tr"/>
    <property type="match status" value="1"/>
</dbReference>
<evidence type="ECO:0000256" key="3">
    <source>
        <dbReference type="ARBA" id="ARBA00013008"/>
    </source>
</evidence>
<evidence type="ECO:0000256" key="7">
    <source>
        <dbReference type="ARBA" id="ARBA00048859"/>
    </source>
</evidence>
<proteinExistence type="inferred from homology"/>
<dbReference type="SUPFAM" id="SSF53671">
    <property type="entry name" value="Aspartate/ornithine carbamoyltransferase"/>
    <property type="match status" value="1"/>
</dbReference>